<accession>A0A839EBX6</accession>
<gene>
    <name evidence="1" type="ORF">FHX53_001329</name>
</gene>
<dbReference type="EMBL" id="JACGWX010000002">
    <property type="protein sequence ID" value="MBA8847744.1"/>
    <property type="molecule type" value="Genomic_DNA"/>
</dbReference>
<organism evidence="1 2">
    <name type="scientific">Microcella alkalica</name>
    <dbReference type="NCBI Taxonomy" id="355930"/>
    <lineage>
        <taxon>Bacteria</taxon>
        <taxon>Bacillati</taxon>
        <taxon>Actinomycetota</taxon>
        <taxon>Actinomycetes</taxon>
        <taxon>Micrococcales</taxon>
        <taxon>Microbacteriaceae</taxon>
        <taxon>Microcella</taxon>
    </lineage>
</organism>
<sequence>MATSTLLLHPVRLRIVQSMLGHAQTTTRELAERLGDVAPATLYRHVAALVDGGVIEVVSETRVRGASERSLRLNLSRASVDPDDEALVDDERVRAGFLAYLASLASAFDDYLAAPRSTLEADLVGFRQVAVFATDDEWREVAATIRDALLPLIERSERPEGARRRILGTVSLPVD</sequence>
<dbReference type="Pfam" id="PF12840">
    <property type="entry name" value="HTH_20"/>
    <property type="match status" value="1"/>
</dbReference>
<comment type="caution">
    <text evidence="1">The sequence shown here is derived from an EMBL/GenBank/DDBJ whole genome shotgun (WGS) entry which is preliminary data.</text>
</comment>
<dbReference type="InterPro" id="IPR036390">
    <property type="entry name" value="WH_DNA-bd_sf"/>
</dbReference>
<dbReference type="Gene3D" id="1.10.10.10">
    <property type="entry name" value="Winged helix-like DNA-binding domain superfamily/Winged helix DNA-binding domain"/>
    <property type="match status" value="1"/>
</dbReference>
<reference evidence="1 2" key="1">
    <citation type="submission" date="2020-07" db="EMBL/GenBank/DDBJ databases">
        <title>Sequencing the genomes of 1000 actinobacteria strains.</title>
        <authorList>
            <person name="Klenk H.-P."/>
        </authorList>
    </citation>
    <scope>NUCLEOTIDE SEQUENCE [LARGE SCALE GENOMIC DNA]</scope>
    <source>
        <strain evidence="1 2">DSM 19663</strain>
    </source>
</reference>
<dbReference type="AlphaFoldDB" id="A0A839EBX6"/>
<dbReference type="InterPro" id="IPR036388">
    <property type="entry name" value="WH-like_DNA-bd_sf"/>
</dbReference>
<name>A0A839EBX6_9MICO</name>
<dbReference type="Gene3D" id="6.10.140.2180">
    <property type="match status" value="1"/>
</dbReference>
<dbReference type="GO" id="GO:0003677">
    <property type="term" value="F:DNA binding"/>
    <property type="evidence" value="ECO:0007669"/>
    <property type="project" value="UniProtKB-KW"/>
</dbReference>
<keyword evidence="2" id="KW-1185">Reference proteome</keyword>
<dbReference type="CDD" id="cd00090">
    <property type="entry name" value="HTH_ARSR"/>
    <property type="match status" value="1"/>
</dbReference>
<keyword evidence="1" id="KW-0238">DNA-binding</keyword>
<proteinExistence type="predicted"/>
<evidence type="ECO:0000313" key="1">
    <source>
        <dbReference type="EMBL" id="MBA8847744.1"/>
    </source>
</evidence>
<protein>
    <submittedName>
        <fullName evidence="1">DNA-binding transcriptional ArsR family regulator</fullName>
    </submittedName>
</protein>
<dbReference type="RefSeq" id="WP_182490534.1">
    <property type="nucleotide sequence ID" value="NZ_BAAAOV010000005.1"/>
</dbReference>
<evidence type="ECO:0000313" key="2">
    <source>
        <dbReference type="Proteomes" id="UP000585905"/>
    </source>
</evidence>
<dbReference type="SUPFAM" id="SSF46785">
    <property type="entry name" value="Winged helix' DNA-binding domain"/>
    <property type="match status" value="1"/>
</dbReference>
<dbReference type="Proteomes" id="UP000585905">
    <property type="component" value="Unassembled WGS sequence"/>
</dbReference>
<dbReference type="InterPro" id="IPR011991">
    <property type="entry name" value="ArsR-like_HTH"/>
</dbReference>